<dbReference type="AlphaFoldDB" id="A0AAQ3JM39"/>
<evidence type="ECO:0000313" key="5">
    <source>
        <dbReference type="Proteomes" id="UP001327560"/>
    </source>
</evidence>
<evidence type="ECO:0000256" key="3">
    <source>
        <dbReference type="SAM" id="MobiDB-lite"/>
    </source>
</evidence>
<evidence type="ECO:0000313" key="4">
    <source>
        <dbReference type="EMBL" id="WOK91334.1"/>
    </source>
</evidence>
<dbReference type="EMBL" id="CP136890">
    <property type="protein sequence ID" value="WOK91334.1"/>
    <property type="molecule type" value="Genomic_DNA"/>
</dbReference>
<dbReference type="GO" id="GO:0055028">
    <property type="term" value="C:cortical microtubule"/>
    <property type="evidence" value="ECO:0007669"/>
    <property type="project" value="TreeGrafter"/>
</dbReference>
<name>A0AAQ3JM39_9LILI</name>
<accession>A0AAQ3JM39</accession>
<sequence>MIDGVFNYYCCKGVRMKVMLETVMEDRRPLLPRLCIALAVHLASYLICHLNFPISADTQEEDESVTHQKSSLAEARGHKDGLLVLQNEEDAPANIIHGTNTTTATMIKTETTTNTTRDITEQSPTTTSFADAEELNLDEDERGTSTTTDGITSKADLTTVVTTHDITEQPPKSSPKEEKLILEETEHEPKSDNSMTPLTLSINSQNKELKTNEEIVYLRNLVQSLMDRNINLETEMLEYYGLKEQEATVRELENRLKIMSVEAKCLTLKIESLKDENQQLKFQASESSSALMRELESARMKEQSLRRRFKSVHVQAREKIAALEKRISVLRDLELNNRREEADVQDKLNRLKELEEEATKLKKENSMLVQENLDLAQRLKSAETFVSSSLEGPQPQVLEEVNQLREVNEELKKKIEQIQIDRCTDVEELVYLRWLNACLRYEQRDHQPPPGKTIAKDLSKCSSPISEEKAKHLILHYAFADHNDDGEEYYSSDQESDIREFDAFDDSFLVKDVSSGKSNLLGKIKNLVSRKSSKKHNKISSIDTTPERRSSISSCSVDEEIRRGSIDSTTEEHLFRNHVAKSESHRIDGTKKKRSSWFPAACRSPLIGAEERKVRLEKDGKVARCKSDLGAVYNRRKRVSGDDNNTNQNDSFHEEAENVQINKYAEALLCSRTSPEPAPSYI</sequence>
<dbReference type="Proteomes" id="UP001327560">
    <property type="component" value="Chromosome 1"/>
</dbReference>
<dbReference type="PANTHER" id="PTHR31342">
    <property type="entry name" value="PROTEIN CHUP1, CHLOROPLASTIC"/>
    <property type="match status" value="1"/>
</dbReference>
<dbReference type="InterPro" id="IPR040265">
    <property type="entry name" value="CHUP1/IPGA1-like"/>
</dbReference>
<gene>
    <name evidence="4" type="ORF">Cni_G00025</name>
</gene>
<dbReference type="GO" id="GO:0072699">
    <property type="term" value="P:protein localization to cortical microtubule cytoskeleton"/>
    <property type="evidence" value="ECO:0007669"/>
    <property type="project" value="TreeGrafter"/>
</dbReference>
<protein>
    <submittedName>
        <fullName evidence="4">Protein CHUP1, chloroplastic-like isoform X1</fullName>
    </submittedName>
</protein>
<organism evidence="4 5">
    <name type="scientific">Canna indica</name>
    <name type="common">Indian-shot</name>
    <dbReference type="NCBI Taxonomy" id="4628"/>
    <lineage>
        <taxon>Eukaryota</taxon>
        <taxon>Viridiplantae</taxon>
        <taxon>Streptophyta</taxon>
        <taxon>Embryophyta</taxon>
        <taxon>Tracheophyta</taxon>
        <taxon>Spermatophyta</taxon>
        <taxon>Magnoliopsida</taxon>
        <taxon>Liliopsida</taxon>
        <taxon>Zingiberales</taxon>
        <taxon>Cannaceae</taxon>
        <taxon>Canna</taxon>
    </lineage>
</organism>
<evidence type="ECO:0000256" key="1">
    <source>
        <dbReference type="ARBA" id="ARBA00023054"/>
    </source>
</evidence>
<reference evidence="4 5" key="1">
    <citation type="submission" date="2023-10" db="EMBL/GenBank/DDBJ databases">
        <title>Chromosome-scale genome assembly provides insights into flower coloration mechanisms of Canna indica.</title>
        <authorList>
            <person name="Li C."/>
        </authorList>
    </citation>
    <scope>NUCLEOTIDE SEQUENCE [LARGE SCALE GENOMIC DNA]</scope>
    <source>
        <tissue evidence="4">Flower</tissue>
    </source>
</reference>
<feature type="coiled-coil region" evidence="2">
    <location>
        <begin position="242"/>
        <end position="421"/>
    </location>
</feature>
<proteinExistence type="predicted"/>
<dbReference type="PANTHER" id="PTHR31342:SF4">
    <property type="entry name" value="ACTIN BINDING PROTEIN FAMILY"/>
    <property type="match status" value="1"/>
</dbReference>
<keyword evidence="5" id="KW-1185">Reference proteome</keyword>
<keyword evidence="1 2" id="KW-0175">Coiled coil</keyword>
<evidence type="ECO:0000256" key="2">
    <source>
        <dbReference type="SAM" id="Coils"/>
    </source>
</evidence>
<feature type="region of interest" description="Disordered" evidence="3">
    <location>
        <begin position="535"/>
        <end position="556"/>
    </location>
</feature>